<evidence type="ECO:0000259" key="3">
    <source>
        <dbReference type="Pfam" id="PF10099"/>
    </source>
</evidence>
<evidence type="ECO:0000313" key="4">
    <source>
        <dbReference type="EMBL" id="MFC0634591.1"/>
    </source>
</evidence>
<dbReference type="Proteomes" id="UP001589906">
    <property type="component" value="Unassembled WGS sequence"/>
</dbReference>
<accession>A0ABV6R4P1</accession>
<feature type="domain" description="Anti-sigma K factor RskA C-terminal" evidence="3">
    <location>
        <begin position="97"/>
        <end position="227"/>
    </location>
</feature>
<dbReference type="RefSeq" id="WP_376836635.1">
    <property type="nucleotide sequence ID" value="NZ_JBHLSW010000007.1"/>
</dbReference>
<reference evidence="4 5" key="1">
    <citation type="submission" date="2024-09" db="EMBL/GenBank/DDBJ databases">
        <authorList>
            <person name="Sun Q."/>
            <person name="Mori K."/>
        </authorList>
    </citation>
    <scope>NUCLEOTIDE SEQUENCE [LARGE SCALE GENOMIC DNA]</scope>
    <source>
        <strain evidence="4 5">NCAIM B.02621</strain>
    </source>
</reference>
<dbReference type="EMBL" id="JBHLSW010000007">
    <property type="protein sequence ID" value="MFC0634591.1"/>
    <property type="molecule type" value="Genomic_DNA"/>
</dbReference>
<feature type="transmembrane region" description="Helical" evidence="2">
    <location>
        <begin position="89"/>
        <end position="109"/>
    </location>
</feature>
<keyword evidence="2" id="KW-1133">Transmembrane helix</keyword>
<gene>
    <name evidence="4" type="ORF">ACFFGE_11985</name>
</gene>
<dbReference type="InterPro" id="IPR051474">
    <property type="entry name" value="Anti-sigma-K/W_factor"/>
</dbReference>
<dbReference type="Pfam" id="PF10099">
    <property type="entry name" value="RskA_C"/>
    <property type="match status" value="1"/>
</dbReference>
<evidence type="ECO:0000256" key="1">
    <source>
        <dbReference type="SAM" id="MobiDB-lite"/>
    </source>
</evidence>
<evidence type="ECO:0000313" key="5">
    <source>
        <dbReference type="Proteomes" id="UP001589906"/>
    </source>
</evidence>
<dbReference type="PANTHER" id="PTHR37461">
    <property type="entry name" value="ANTI-SIGMA-K FACTOR RSKA"/>
    <property type="match status" value="1"/>
</dbReference>
<sequence>MSEDLDRDAPADLAAELSLRLLSPAEEAGARARAASDPAFAAEVEAWDARLAGMIDEVAPVDAPPGAWAAILRRLPANDDGRTAFWRRWAVGATGLLAASLVAVAVLSAQLAGRPATVEAPAPQPIRVATLRLETGQSALILAYDPATGALFASPTEAMAGDERVPHLWLVGADGGVTLVGAVDGEAVSRMAMPTTLGSAAGGAVAVAVSMEAPGHTPDLHRPDGPVVASGELERL</sequence>
<dbReference type="PANTHER" id="PTHR37461:SF1">
    <property type="entry name" value="ANTI-SIGMA-K FACTOR RSKA"/>
    <property type="match status" value="1"/>
</dbReference>
<keyword evidence="2" id="KW-0812">Transmembrane</keyword>
<organism evidence="4 5">
    <name type="scientific">Brevundimonas balnearis</name>
    <dbReference type="NCBI Taxonomy" id="1572858"/>
    <lineage>
        <taxon>Bacteria</taxon>
        <taxon>Pseudomonadati</taxon>
        <taxon>Pseudomonadota</taxon>
        <taxon>Alphaproteobacteria</taxon>
        <taxon>Caulobacterales</taxon>
        <taxon>Caulobacteraceae</taxon>
        <taxon>Brevundimonas</taxon>
    </lineage>
</organism>
<comment type="caution">
    <text evidence="4">The sequence shown here is derived from an EMBL/GenBank/DDBJ whole genome shotgun (WGS) entry which is preliminary data.</text>
</comment>
<dbReference type="InterPro" id="IPR018764">
    <property type="entry name" value="RskA_C"/>
</dbReference>
<evidence type="ECO:0000256" key="2">
    <source>
        <dbReference type="SAM" id="Phobius"/>
    </source>
</evidence>
<proteinExistence type="predicted"/>
<protein>
    <submittedName>
        <fullName evidence="4">Anti-sigma factor domain-containing protein</fullName>
    </submittedName>
</protein>
<feature type="region of interest" description="Disordered" evidence="1">
    <location>
        <begin position="215"/>
        <end position="236"/>
    </location>
</feature>
<keyword evidence="2" id="KW-0472">Membrane</keyword>
<name>A0ABV6R4P1_9CAUL</name>
<keyword evidence="5" id="KW-1185">Reference proteome</keyword>